<feature type="domain" description="Spore coat protein U/FanG" evidence="1">
    <location>
        <begin position="213"/>
        <end position="348"/>
    </location>
</feature>
<dbReference type="RefSeq" id="WP_374844706.1">
    <property type="nucleotide sequence ID" value="NZ_JBHEEI010000010.1"/>
</dbReference>
<dbReference type="PANTHER" id="PTHR37089:SF3">
    <property type="entry name" value="EXPORTED PROTEIN"/>
    <property type="match status" value="1"/>
</dbReference>
<dbReference type="InterPro" id="IPR007893">
    <property type="entry name" value="Spore_coat_U/FanG"/>
</dbReference>
<organism evidence="2 3">
    <name type="scientific">Paenochrobactrum glaciei</name>
    <dbReference type="NCBI Taxonomy" id="486407"/>
    <lineage>
        <taxon>Bacteria</taxon>
        <taxon>Pseudomonadati</taxon>
        <taxon>Pseudomonadota</taxon>
        <taxon>Alphaproteobacteria</taxon>
        <taxon>Hyphomicrobiales</taxon>
        <taxon>Brucellaceae</taxon>
        <taxon>Paenochrobactrum</taxon>
    </lineage>
</organism>
<dbReference type="InterPro" id="IPR053167">
    <property type="entry name" value="Spore_coat_component"/>
</dbReference>
<reference evidence="2 3" key="1">
    <citation type="journal article" date="2019" name="Int. J. Syst. Evol. Microbiol.">
        <title>The Global Catalogue of Microorganisms (GCM) 10K type strain sequencing project: providing services to taxonomists for standard genome sequencing and annotation.</title>
        <authorList>
            <consortium name="The Broad Institute Genomics Platform"/>
            <consortium name="The Broad Institute Genome Sequencing Center for Infectious Disease"/>
            <person name="Wu L."/>
            <person name="Ma J."/>
        </authorList>
    </citation>
    <scope>NUCLEOTIDE SEQUENCE [LARGE SCALE GENOMIC DNA]</scope>
    <source>
        <strain evidence="2 3">JCM 15115</strain>
    </source>
</reference>
<dbReference type="EMBL" id="BAAADE010000008">
    <property type="protein sequence ID" value="GAA0611857.1"/>
    <property type="molecule type" value="Genomic_DNA"/>
</dbReference>
<evidence type="ECO:0000259" key="1">
    <source>
        <dbReference type="Pfam" id="PF05229"/>
    </source>
</evidence>
<keyword evidence="3" id="KW-1185">Reference proteome</keyword>
<name>A0ABN1GHU2_9HYPH</name>
<accession>A0ABN1GHU2</accession>
<comment type="caution">
    <text evidence="2">The sequence shown here is derived from an EMBL/GenBank/DDBJ whole genome shotgun (WGS) entry which is preliminary data.</text>
</comment>
<proteinExistence type="predicted"/>
<sequence length="351" mass="39073">MFINKMHNLFTSVRNAVKRLLLVIFSLALLMTVPQAPVWAASGICALKSITDFGETQIDMVADEIASASATVEYSCSSPQKYDTIRFCNYIQPLQADLSKKYSGRFYQTRHDNARLAWKMQLKDNETRVLTDWREAGPTAGWVHYVNTWSPSAPATVASKQLTLSYLNRQQQDHVRAGHYNTSYQLVTRYKFGQQLNGDCDNGIADADGTIISHFNVSATVLKNCQLENFLDIDFGKQDALALGLGDKSIRAYGNIGIRCTEQTPYTISINKGSNVRQDVAHMKSNNDLLPYRLLQPGCKLNWDDKSTLSGTGNMVNMIDNYQVCAELFAKQGQMPAAGSYADTVIVTATF</sequence>
<gene>
    <name evidence="2" type="ORF">GCM10008943_29220</name>
</gene>
<evidence type="ECO:0000313" key="3">
    <source>
        <dbReference type="Proteomes" id="UP001424441"/>
    </source>
</evidence>
<evidence type="ECO:0000313" key="2">
    <source>
        <dbReference type="EMBL" id="GAA0611857.1"/>
    </source>
</evidence>
<dbReference type="Proteomes" id="UP001424441">
    <property type="component" value="Unassembled WGS sequence"/>
</dbReference>
<dbReference type="Pfam" id="PF05229">
    <property type="entry name" value="SCPU"/>
    <property type="match status" value="1"/>
</dbReference>
<protein>
    <recommendedName>
        <fullName evidence="1">Spore coat protein U/FanG domain-containing protein</fullName>
    </recommendedName>
</protein>
<dbReference type="PANTHER" id="PTHR37089">
    <property type="entry name" value="PROTEIN U-RELATED"/>
    <property type="match status" value="1"/>
</dbReference>